<keyword evidence="2" id="KW-1185">Reference proteome</keyword>
<gene>
    <name evidence="1" type="ORF">TVAG_351580</name>
</gene>
<evidence type="ECO:0000313" key="2">
    <source>
        <dbReference type="Proteomes" id="UP000001542"/>
    </source>
</evidence>
<evidence type="ECO:0000313" key="1">
    <source>
        <dbReference type="EMBL" id="EAY14110.1"/>
    </source>
</evidence>
<name>A2DZP2_TRIV3</name>
<dbReference type="RefSeq" id="XP_001326333.1">
    <property type="nucleotide sequence ID" value="XM_001326298.1"/>
</dbReference>
<dbReference type="EMBL" id="DS113275">
    <property type="protein sequence ID" value="EAY14110.1"/>
    <property type="molecule type" value="Genomic_DNA"/>
</dbReference>
<proteinExistence type="predicted"/>
<dbReference type="VEuPathDB" id="TrichDB:TVAGG3_0261120"/>
<sequence>MTKKIEQIMNNIGYHPNNCPLPKLSRPSTASPMELESHSLANYYDTERLRLRDLRSEQRKSIVEKQEEEMELFKKKNKIRGVDQVDAKLANLLVLRYNRDPRMKEMQDNLKQSFSAQNRISRAERAYKMKLGQLISSQKIELQKFDRKVEVELQHFDSIAAQEMKNQTSVLRKSMPITSIHNTFDM</sequence>
<organism evidence="1 2">
    <name type="scientific">Trichomonas vaginalis (strain ATCC PRA-98 / G3)</name>
    <dbReference type="NCBI Taxonomy" id="412133"/>
    <lineage>
        <taxon>Eukaryota</taxon>
        <taxon>Metamonada</taxon>
        <taxon>Parabasalia</taxon>
        <taxon>Trichomonadida</taxon>
        <taxon>Trichomonadidae</taxon>
        <taxon>Trichomonas</taxon>
    </lineage>
</organism>
<dbReference type="KEGG" id="tva:4772098"/>
<dbReference type="AlphaFoldDB" id="A2DZP2"/>
<reference evidence="1" key="1">
    <citation type="submission" date="2006-10" db="EMBL/GenBank/DDBJ databases">
        <authorList>
            <person name="Amadeo P."/>
            <person name="Zhao Q."/>
            <person name="Wortman J."/>
            <person name="Fraser-Liggett C."/>
            <person name="Carlton J."/>
        </authorList>
    </citation>
    <scope>NUCLEOTIDE SEQUENCE</scope>
    <source>
        <strain evidence="1">G3</strain>
    </source>
</reference>
<reference evidence="1" key="2">
    <citation type="journal article" date="2007" name="Science">
        <title>Draft genome sequence of the sexually transmitted pathogen Trichomonas vaginalis.</title>
        <authorList>
            <person name="Carlton J.M."/>
            <person name="Hirt R.P."/>
            <person name="Silva J.C."/>
            <person name="Delcher A.L."/>
            <person name="Schatz M."/>
            <person name="Zhao Q."/>
            <person name="Wortman J.R."/>
            <person name="Bidwell S.L."/>
            <person name="Alsmark U.C.M."/>
            <person name="Besteiro S."/>
            <person name="Sicheritz-Ponten T."/>
            <person name="Noel C.J."/>
            <person name="Dacks J.B."/>
            <person name="Foster P.G."/>
            <person name="Simillion C."/>
            <person name="Van de Peer Y."/>
            <person name="Miranda-Saavedra D."/>
            <person name="Barton G.J."/>
            <person name="Westrop G.D."/>
            <person name="Mueller S."/>
            <person name="Dessi D."/>
            <person name="Fiori P.L."/>
            <person name="Ren Q."/>
            <person name="Paulsen I."/>
            <person name="Zhang H."/>
            <person name="Bastida-Corcuera F.D."/>
            <person name="Simoes-Barbosa A."/>
            <person name="Brown M.T."/>
            <person name="Hayes R.D."/>
            <person name="Mukherjee M."/>
            <person name="Okumura C.Y."/>
            <person name="Schneider R."/>
            <person name="Smith A.J."/>
            <person name="Vanacova S."/>
            <person name="Villalvazo M."/>
            <person name="Haas B.J."/>
            <person name="Pertea M."/>
            <person name="Feldblyum T.V."/>
            <person name="Utterback T.R."/>
            <person name="Shu C.L."/>
            <person name="Osoegawa K."/>
            <person name="de Jong P.J."/>
            <person name="Hrdy I."/>
            <person name="Horvathova L."/>
            <person name="Zubacova Z."/>
            <person name="Dolezal P."/>
            <person name="Malik S.B."/>
            <person name="Logsdon J.M. Jr."/>
            <person name="Henze K."/>
            <person name="Gupta A."/>
            <person name="Wang C.C."/>
            <person name="Dunne R.L."/>
            <person name="Upcroft J.A."/>
            <person name="Upcroft P."/>
            <person name="White O."/>
            <person name="Salzberg S.L."/>
            <person name="Tang P."/>
            <person name="Chiu C.-H."/>
            <person name="Lee Y.-S."/>
            <person name="Embley T.M."/>
            <person name="Coombs G.H."/>
            <person name="Mottram J.C."/>
            <person name="Tachezy J."/>
            <person name="Fraser-Liggett C.M."/>
            <person name="Johnson P.J."/>
        </authorList>
    </citation>
    <scope>NUCLEOTIDE SEQUENCE [LARGE SCALE GENOMIC DNA]</scope>
    <source>
        <strain evidence="1">G3</strain>
    </source>
</reference>
<dbReference type="InParanoid" id="A2DZP2"/>
<dbReference type="VEuPathDB" id="TrichDB:TVAG_351580"/>
<accession>A2DZP2</accession>
<protein>
    <submittedName>
        <fullName evidence="1">Uncharacterized protein</fullName>
    </submittedName>
</protein>
<dbReference type="Proteomes" id="UP000001542">
    <property type="component" value="Unassembled WGS sequence"/>
</dbReference>